<dbReference type="EMBL" id="NJEU01000232">
    <property type="protein sequence ID" value="PHH78240.1"/>
    <property type="molecule type" value="Genomic_DNA"/>
</dbReference>
<feature type="coiled-coil region" evidence="1">
    <location>
        <begin position="307"/>
        <end position="351"/>
    </location>
</feature>
<feature type="region of interest" description="Disordered" evidence="2">
    <location>
        <begin position="135"/>
        <end position="208"/>
    </location>
</feature>
<sequence>MAPWSLPDEEPVCHIDQLVQQRLKHIWDTQSADWSYSVRLDFHKLYSKAHVSYDTRFPSYHLLIKQRRPMSAAAYMILQTTYGASQMLNIKSWRMYRKENKWTSKFMEKGVLPMDTVAWLEGTRPAKYDKMGRAKIKEEDEMSDKTIREEEEVSRKRIKQKDEEMPRKRIKQKDEETPRKKIKKNKDEPTGLSYRDSDTDKKEKIPEINDNKNTQQVAAVRPYTSITAKSEPGVCGTVARQTHDAALPAQPLLLYTETTCKHTSNIANTSNKAETKGSMPIKSEQDAVWSRLTGRREHNVHQHSSRFEALETQVAELKMWVRALEEKERMLEEKTASLAEQKAVLDTLQRRVQTLADYLAPQE</sequence>
<comment type="caution">
    <text evidence="3">The sequence shown here is derived from an EMBL/GenBank/DDBJ whole genome shotgun (WGS) entry which is preliminary data.</text>
</comment>
<feature type="compositionally biased region" description="Basic and acidic residues" evidence="2">
    <location>
        <begin position="160"/>
        <end position="208"/>
    </location>
</feature>
<name>A0A2C5ZEL7_9HYPO</name>
<keyword evidence="4" id="KW-1185">Reference proteome</keyword>
<proteinExistence type="predicted"/>
<dbReference type="OrthoDB" id="10432417at2759"/>
<evidence type="ECO:0000256" key="2">
    <source>
        <dbReference type="SAM" id="MobiDB-lite"/>
    </source>
</evidence>
<evidence type="ECO:0000313" key="3">
    <source>
        <dbReference type="EMBL" id="PHH78240.1"/>
    </source>
</evidence>
<feature type="compositionally biased region" description="Basic and acidic residues" evidence="2">
    <location>
        <begin position="135"/>
        <end position="148"/>
    </location>
</feature>
<accession>A0A2C5ZEL7</accession>
<protein>
    <submittedName>
        <fullName evidence="3">Uncharacterized protein</fullName>
    </submittedName>
</protein>
<evidence type="ECO:0000313" key="4">
    <source>
        <dbReference type="Proteomes" id="UP000224854"/>
    </source>
</evidence>
<dbReference type="Proteomes" id="UP000224854">
    <property type="component" value="Unassembled WGS sequence"/>
</dbReference>
<evidence type="ECO:0000256" key="1">
    <source>
        <dbReference type="SAM" id="Coils"/>
    </source>
</evidence>
<dbReference type="AlphaFoldDB" id="A0A2C5ZEL7"/>
<keyword evidence="1" id="KW-0175">Coiled coil</keyword>
<reference evidence="3 4" key="1">
    <citation type="submission" date="2017-06" db="EMBL/GenBank/DDBJ databases">
        <title>Ant-infecting Ophiocordyceps genomes reveal a high diversity of potential behavioral manipulation genes and a possible major role for enterotoxins.</title>
        <authorList>
            <person name="De Bekker C."/>
            <person name="Evans H.C."/>
            <person name="Brachmann A."/>
            <person name="Hughes D.P."/>
        </authorList>
    </citation>
    <scope>NUCLEOTIDE SEQUENCE [LARGE SCALE GENOMIC DNA]</scope>
    <source>
        <strain evidence="3 4">1348a</strain>
    </source>
</reference>
<organism evidence="3 4">
    <name type="scientific">Ophiocordyceps australis</name>
    <dbReference type="NCBI Taxonomy" id="1399860"/>
    <lineage>
        <taxon>Eukaryota</taxon>
        <taxon>Fungi</taxon>
        <taxon>Dikarya</taxon>
        <taxon>Ascomycota</taxon>
        <taxon>Pezizomycotina</taxon>
        <taxon>Sordariomycetes</taxon>
        <taxon>Hypocreomycetidae</taxon>
        <taxon>Hypocreales</taxon>
        <taxon>Ophiocordycipitaceae</taxon>
        <taxon>Ophiocordyceps</taxon>
    </lineage>
</organism>
<gene>
    <name evidence="3" type="ORF">CDD82_3152</name>
</gene>